<dbReference type="VEuPathDB" id="VectorBase:ISCW022486"/>
<keyword evidence="4" id="KW-1185">Reference proteome</keyword>
<accession>B7QB60</accession>
<name>B7QB60_IXOSC</name>
<feature type="region of interest" description="Disordered" evidence="1">
    <location>
        <begin position="13"/>
        <end position="33"/>
    </location>
</feature>
<dbReference type="STRING" id="6945.B7QB60"/>
<evidence type="ECO:0000256" key="1">
    <source>
        <dbReference type="SAM" id="MobiDB-lite"/>
    </source>
</evidence>
<evidence type="ECO:0000313" key="2">
    <source>
        <dbReference type="EMBL" id="EEC16082.1"/>
    </source>
</evidence>
<feature type="non-terminal residue" evidence="2">
    <location>
        <position position="111"/>
    </location>
</feature>
<dbReference type="AlphaFoldDB" id="B7QB60"/>
<feature type="compositionally biased region" description="Polar residues" evidence="1">
    <location>
        <begin position="15"/>
        <end position="25"/>
    </location>
</feature>
<gene>
    <name evidence="2" type="ORF">IscW_ISCW022486</name>
</gene>
<proteinExistence type="predicted"/>
<protein>
    <submittedName>
        <fullName evidence="2 3">Uncharacterized protein</fullName>
    </submittedName>
</protein>
<sequence length="111" mass="12000">LRLLLARCPLCTRTPPGSTRAQVSPSGPPPARAMQSWPAHFLPFPFTGDTMRKGAQANSPGPMDMYSSSQDSVSYVQATSPQPSGFPPLTVSMVRIFSLYICPTKYLLVLA</sequence>
<dbReference type="HOGENOM" id="CLU_2164670_0_0_1"/>
<dbReference type="EMBL" id="ABJB010943390">
    <property type="status" value="NOT_ANNOTATED_CDS"/>
    <property type="molecule type" value="Genomic_DNA"/>
</dbReference>
<dbReference type="EnsemblMetazoa" id="ISCW022486-RA">
    <property type="protein sequence ID" value="ISCW022486-PA"/>
    <property type="gene ID" value="ISCW022486"/>
</dbReference>
<reference evidence="3" key="2">
    <citation type="submission" date="2020-05" db="UniProtKB">
        <authorList>
            <consortium name="EnsemblMetazoa"/>
        </authorList>
    </citation>
    <scope>IDENTIFICATION</scope>
    <source>
        <strain evidence="3">wikel</strain>
    </source>
</reference>
<organism>
    <name type="scientific">Ixodes scapularis</name>
    <name type="common">Black-legged tick</name>
    <name type="synonym">Deer tick</name>
    <dbReference type="NCBI Taxonomy" id="6945"/>
    <lineage>
        <taxon>Eukaryota</taxon>
        <taxon>Metazoa</taxon>
        <taxon>Ecdysozoa</taxon>
        <taxon>Arthropoda</taxon>
        <taxon>Chelicerata</taxon>
        <taxon>Arachnida</taxon>
        <taxon>Acari</taxon>
        <taxon>Parasitiformes</taxon>
        <taxon>Ixodida</taxon>
        <taxon>Ixodoidea</taxon>
        <taxon>Ixodidae</taxon>
        <taxon>Ixodinae</taxon>
        <taxon>Ixodes</taxon>
    </lineage>
</organism>
<dbReference type="Proteomes" id="UP000001555">
    <property type="component" value="Unassembled WGS sequence"/>
</dbReference>
<feature type="non-terminal residue" evidence="2">
    <location>
        <position position="1"/>
    </location>
</feature>
<dbReference type="VEuPathDB" id="VectorBase:ISCI022486"/>
<reference evidence="2 4" key="1">
    <citation type="submission" date="2008-03" db="EMBL/GenBank/DDBJ databases">
        <title>Annotation of Ixodes scapularis.</title>
        <authorList>
            <consortium name="Ixodes scapularis Genome Project Consortium"/>
            <person name="Caler E."/>
            <person name="Hannick L.I."/>
            <person name="Bidwell S."/>
            <person name="Joardar V."/>
            <person name="Thiagarajan M."/>
            <person name="Amedeo P."/>
            <person name="Galinsky K.J."/>
            <person name="Schobel S."/>
            <person name="Inman J."/>
            <person name="Hostetler J."/>
            <person name="Miller J."/>
            <person name="Hammond M."/>
            <person name="Megy K."/>
            <person name="Lawson D."/>
            <person name="Kodira C."/>
            <person name="Sutton G."/>
            <person name="Meyer J."/>
            <person name="Hill C.A."/>
            <person name="Birren B."/>
            <person name="Nene V."/>
            <person name="Collins F."/>
            <person name="Alarcon-Chaidez F."/>
            <person name="Wikel S."/>
            <person name="Strausberg R."/>
        </authorList>
    </citation>
    <scope>NUCLEOTIDE SEQUENCE [LARGE SCALE GENOMIC DNA]</scope>
    <source>
        <strain evidence="4">Wikel</strain>
        <strain evidence="2">Wikel colony</strain>
    </source>
</reference>
<dbReference type="InParanoid" id="B7QB60"/>
<dbReference type="PaxDb" id="6945-B7QB60"/>
<dbReference type="EMBL" id="DS899359">
    <property type="protein sequence ID" value="EEC16082.1"/>
    <property type="molecule type" value="Genomic_DNA"/>
</dbReference>
<evidence type="ECO:0000313" key="3">
    <source>
        <dbReference type="EnsemblMetazoa" id="ISCW022486-PA"/>
    </source>
</evidence>
<evidence type="ECO:0000313" key="4">
    <source>
        <dbReference type="Proteomes" id="UP000001555"/>
    </source>
</evidence>